<evidence type="ECO:0000259" key="6">
    <source>
        <dbReference type="PROSITE" id="PS50135"/>
    </source>
</evidence>
<dbReference type="EC" id="2.3.2.27" evidence="7"/>
<keyword evidence="7" id="KW-0012">Acyltransferase</keyword>
<feature type="compositionally biased region" description="Acidic residues" evidence="5">
    <location>
        <begin position="11"/>
        <end position="20"/>
    </location>
</feature>
<evidence type="ECO:0000313" key="7">
    <source>
        <dbReference type="EMBL" id="CAC5426524.1"/>
    </source>
</evidence>
<dbReference type="InterPro" id="IPR000433">
    <property type="entry name" value="Znf_ZZ"/>
</dbReference>
<keyword evidence="7" id="KW-0808">Transferase</keyword>
<dbReference type="InterPro" id="IPR043145">
    <property type="entry name" value="Znf_ZZ_sf"/>
</dbReference>
<dbReference type="PROSITE" id="PS50135">
    <property type="entry name" value="ZF_ZZ_2"/>
    <property type="match status" value="1"/>
</dbReference>
<dbReference type="GO" id="GO:0008270">
    <property type="term" value="F:zinc ion binding"/>
    <property type="evidence" value="ECO:0007669"/>
    <property type="project" value="UniProtKB-KW"/>
</dbReference>
<evidence type="ECO:0000256" key="1">
    <source>
        <dbReference type="ARBA" id="ARBA00022723"/>
    </source>
</evidence>
<dbReference type="GO" id="GO:0016567">
    <property type="term" value="P:protein ubiquitination"/>
    <property type="evidence" value="ECO:0007669"/>
    <property type="project" value="TreeGrafter"/>
</dbReference>
<dbReference type="PANTHER" id="PTHR24202">
    <property type="entry name" value="E3 UBIQUITIN-PROTEIN LIGASE MIB2"/>
    <property type="match status" value="1"/>
</dbReference>
<accession>A0A6J8F199</accession>
<sequence>MSVNSQFEPKSEDEDSDIQDDPCVNEQLSVYSSFHSYKVHKVYDGEKIEAGYRVVRQDTWTHGNTKKNGDNSKIKNRRDIGTIVHIPNSTDARVQWDIEDITEELGNGVNKQYELLVEMVPRENLDFKAAYGIPPNSNVQLRSNPKEKGRVKHPIEKTIESFRSFALVQWHDYSKGRYCVGWNGQCDLKFTKAAKGPMYYEEHLPFVTIKNARKGTRVVNCQSMDGGHGYVGTIVNDNINVNTKGDIGNLDSVEEQEVVEIPRLRKKIVDSKTPMTTLDLPKLPVLAFPMPKRLIDLLIDYKEDGCIVEKGKSEEIMTTDDVTVQWDDGNFSKYSLPCNNIRLFDNGPSEVEHDGQFCCYCRTPSIHIRGIRWKCIKCDNLNLCNICYMARKHKLRHKFQRFIFPNLSETMEFSRHSKPSYSQSYGIFEGATVVEVSKEREKRQGTTIAICNTMVDSDQSDVVVLWHDKTISVHPILDLKCTKTKMPFLYYHSQLPVLGKGTIV</sequence>
<feature type="region of interest" description="Disordered" evidence="5">
    <location>
        <begin position="1"/>
        <end position="21"/>
    </location>
</feature>
<proteinExistence type="predicted"/>
<organism evidence="7 8">
    <name type="scientific">Mytilus coruscus</name>
    <name type="common">Sea mussel</name>
    <dbReference type="NCBI Taxonomy" id="42192"/>
    <lineage>
        <taxon>Eukaryota</taxon>
        <taxon>Metazoa</taxon>
        <taxon>Spiralia</taxon>
        <taxon>Lophotrochozoa</taxon>
        <taxon>Mollusca</taxon>
        <taxon>Bivalvia</taxon>
        <taxon>Autobranchia</taxon>
        <taxon>Pteriomorphia</taxon>
        <taxon>Mytilida</taxon>
        <taxon>Mytiloidea</taxon>
        <taxon>Mytilidae</taxon>
        <taxon>Mytilinae</taxon>
        <taxon>Mytilus</taxon>
    </lineage>
</organism>
<dbReference type="Gene3D" id="3.30.60.90">
    <property type="match status" value="1"/>
</dbReference>
<dbReference type="GO" id="GO:0005737">
    <property type="term" value="C:cytoplasm"/>
    <property type="evidence" value="ECO:0007669"/>
    <property type="project" value="TreeGrafter"/>
</dbReference>
<keyword evidence="8" id="KW-1185">Reference proteome</keyword>
<evidence type="ECO:0000256" key="3">
    <source>
        <dbReference type="ARBA" id="ARBA00022833"/>
    </source>
</evidence>
<evidence type="ECO:0000256" key="5">
    <source>
        <dbReference type="SAM" id="MobiDB-lite"/>
    </source>
</evidence>
<dbReference type="Proteomes" id="UP000507470">
    <property type="component" value="Unassembled WGS sequence"/>
</dbReference>
<protein>
    <submittedName>
        <fullName evidence="7">MIB</fullName>
        <ecNumber evidence="7">2.3.2.27</ecNumber>
    </submittedName>
</protein>
<dbReference type="PANTHER" id="PTHR24202:SF4">
    <property type="entry name" value="E3 UBIQUITIN-PROTEIN LIGASE MIB2-RELATED"/>
    <property type="match status" value="1"/>
</dbReference>
<keyword evidence="3" id="KW-0862">Zinc</keyword>
<evidence type="ECO:0000256" key="4">
    <source>
        <dbReference type="PROSITE-ProRule" id="PRU00228"/>
    </source>
</evidence>
<dbReference type="SUPFAM" id="SSF57850">
    <property type="entry name" value="RING/U-box"/>
    <property type="match status" value="1"/>
</dbReference>
<dbReference type="EMBL" id="CACVKT020010431">
    <property type="protein sequence ID" value="CAC5426524.1"/>
    <property type="molecule type" value="Genomic_DNA"/>
</dbReference>
<dbReference type="AlphaFoldDB" id="A0A6J8F199"/>
<reference evidence="7 8" key="1">
    <citation type="submission" date="2020-06" db="EMBL/GenBank/DDBJ databases">
        <authorList>
            <person name="Li R."/>
            <person name="Bekaert M."/>
        </authorList>
    </citation>
    <scope>NUCLEOTIDE SEQUENCE [LARGE SCALE GENOMIC DNA]</scope>
    <source>
        <strain evidence="8">wild</strain>
    </source>
</reference>
<evidence type="ECO:0000313" key="8">
    <source>
        <dbReference type="Proteomes" id="UP000507470"/>
    </source>
</evidence>
<gene>
    <name evidence="7" type="ORF">MCOR_58222</name>
</gene>
<name>A0A6J8F199_MYTCO</name>
<dbReference type="OrthoDB" id="194358at2759"/>
<dbReference type="GO" id="GO:0061630">
    <property type="term" value="F:ubiquitin protein ligase activity"/>
    <property type="evidence" value="ECO:0007669"/>
    <property type="project" value="UniProtKB-EC"/>
</dbReference>
<keyword evidence="1" id="KW-0479">Metal-binding</keyword>
<evidence type="ECO:0000256" key="2">
    <source>
        <dbReference type="ARBA" id="ARBA00022771"/>
    </source>
</evidence>
<feature type="domain" description="ZZ-type" evidence="6">
    <location>
        <begin position="353"/>
        <end position="407"/>
    </location>
</feature>
<keyword evidence="2 4" id="KW-0863">Zinc-finger</keyword>